<dbReference type="InterPro" id="IPR002347">
    <property type="entry name" value="SDR_fam"/>
</dbReference>
<dbReference type="PANTHER" id="PTHR43157">
    <property type="entry name" value="PHOSPHATIDYLINOSITOL-GLYCAN BIOSYNTHESIS CLASS F PROTEIN-RELATED"/>
    <property type="match status" value="1"/>
</dbReference>
<dbReference type="CDD" id="cd05327">
    <property type="entry name" value="retinol-DH_like_SDR_c_like"/>
    <property type="match status" value="1"/>
</dbReference>
<dbReference type="PRINTS" id="PR00081">
    <property type="entry name" value="GDHRDH"/>
</dbReference>
<sequence length="352" mass="38726">MFFQSWTSHLSSAFSSHPILSSAIVGVSSLLLLYKGKKYYNGGQVSSELLSKSNLKGKVVIVTGASPNGIGYETAKVLHSCGATVILAVRDEKNGIESKRLIEKENNGGSDRLFVLLIDLTDLASVKKFATEFKKQFSQLDFLINNAGIMMCPFATTKQNIEIQFGTNHIGHFLLTLLLLDLIKQSSGRVINVSSLAASGIKQADTKTFASFTEESVKGDGSNLGESVGKIYCRSKFANVLFAKKLSRELSKDSSYATSYSCHPGVVRTNLARHFPQWLMVFVTPIFYYFTKSPLDGAQTTLHLALSPSSSLKSGNYYSDCKEKVGNPMENSIELQDQLWETSLKLCQEYLD</sequence>
<comment type="caution">
    <text evidence="3">The sequence shown here is derived from an EMBL/GenBank/DDBJ whole genome shotgun (WGS) entry which is preliminary data.</text>
</comment>
<evidence type="ECO:0000313" key="4">
    <source>
        <dbReference type="Proteomes" id="UP000816034"/>
    </source>
</evidence>
<keyword evidence="4" id="KW-1185">Reference proteome</keyword>
<dbReference type="SUPFAM" id="SSF51735">
    <property type="entry name" value="NAD(P)-binding Rossmann-fold domains"/>
    <property type="match status" value="1"/>
</dbReference>
<dbReference type="RefSeq" id="XP_044555412.1">
    <property type="nucleotide sequence ID" value="XM_044696977.1"/>
</dbReference>
<evidence type="ECO:0000256" key="1">
    <source>
        <dbReference type="ARBA" id="ARBA00023002"/>
    </source>
</evidence>
<proteinExistence type="inferred from homology"/>
<dbReference type="PRINTS" id="PR00080">
    <property type="entry name" value="SDRFAMILY"/>
</dbReference>
<dbReference type="AlphaFoldDB" id="A0AA88KPT2"/>
<gene>
    <name evidence="3" type="ORF">C9374_007049</name>
</gene>
<name>A0AA88KPT2_NAELO</name>
<accession>A0AA88KPT2</accession>
<dbReference type="Gene3D" id="3.40.50.720">
    <property type="entry name" value="NAD(P)-binding Rossmann-like Domain"/>
    <property type="match status" value="1"/>
</dbReference>
<evidence type="ECO:0000313" key="3">
    <source>
        <dbReference type="EMBL" id="KAG2393518.1"/>
    </source>
</evidence>
<protein>
    <submittedName>
        <fullName evidence="3">Uncharacterized protein</fullName>
    </submittedName>
</protein>
<evidence type="ECO:0000256" key="2">
    <source>
        <dbReference type="RuleBase" id="RU000363"/>
    </source>
</evidence>
<dbReference type="PANTHER" id="PTHR43157:SF31">
    <property type="entry name" value="PHOSPHATIDYLINOSITOL-GLYCAN BIOSYNTHESIS CLASS F PROTEIN"/>
    <property type="match status" value="1"/>
</dbReference>
<dbReference type="InterPro" id="IPR036291">
    <property type="entry name" value="NAD(P)-bd_dom_sf"/>
</dbReference>
<dbReference type="EMBL" id="PYSW02000002">
    <property type="protein sequence ID" value="KAG2393518.1"/>
    <property type="molecule type" value="Genomic_DNA"/>
</dbReference>
<dbReference type="Proteomes" id="UP000816034">
    <property type="component" value="Unassembled WGS sequence"/>
</dbReference>
<organism evidence="3 4">
    <name type="scientific">Naegleria lovaniensis</name>
    <name type="common">Amoeba</name>
    <dbReference type="NCBI Taxonomy" id="51637"/>
    <lineage>
        <taxon>Eukaryota</taxon>
        <taxon>Discoba</taxon>
        <taxon>Heterolobosea</taxon>
        <taxon>Tetramitia</taxon>
        <taxon>Eutetramitia</taxon>
        <taxon>Vahlkampfiidae</taxon>
        <taxon>Naegleria</taxon>
    </lineage>
</organism>
<dbReference type="GO" id="GO:0016491">
    <property type="term" value="F:oxidoreductase activity"/>
    <property type="evidence" value="ECO:0007669"/>
    <property type="project" value="UniProtKB-KW"/>
</dbReference>
<dbReference type="Pfam" id="PF00106">
    <property type="entry name" value="adh_short"/>
    <property type="match status" value="1"/>
</dbReference>
<comment type="similarity">
    <text evidence="2">Belongs to the short-chain dehydrogenases/reductases (SDR) family.</text>
</comment>
<keyword evidence="1" id="KW-0560">Oxidoreductase</keyword>
<dbReference type="GeneID" id="68099503"/>
<reference evidence="3 4" key="1">
    <citation type="journal article" date="2018" name="BMC Genomics">
        <title>The genome of Naegleria lovaniensis, the basis for a comparative approach to unravel pathogenicity factors of the human pathogenic amoeba N. fowleri.</title>
        <authorList>
            <person name="Liechti N."/>
            <person name="Schurch N."/>
            <person name="Bruggmann R."/>
            <person name="Wittwer M."/>
        </authorList>
    </citation>
    <scope>NUCLEOTIDE SEQUENCE [LARGE SCALE GENOMIC DNA]</scope>
    <source>
        <strain evidence="3 4">ATCC 30569</strain>
    </source>
</reference>